<evidence type="ECO:0000313" key="4">
    <source>
        <dbReference type="Proteomes" id="UP000284822"/>
    </source>
</evidence>
<dbReference type="InterPro" id="IPR046322">
    <property type="entry name" value="DUF4931"/>
</dbReference>
<dbReference type="SUPFAM" id="SSF54197">
    <property type="entry name" value="HIT-like"/>
    <property type="match status" value="1"/>
</dbReference>
<gene>
    <name evidence="3" type="ORF">DS832_05935</name>
</gene>
<evidence type="ECO:0000259" key="1">
    <source>
        <dbReference type="Pfam" id="PF16285"/>
    </source>
</evidence>
<dbReference type="PIRSF" id="PIRSF031505">
    <property type="entry name" value="GalT_short"/>
    <property type="match status" value="1"/>
</dbReference>
<reference evidence="3 4" key="1">
    <citation type="submission" date="2018-07" db="EMBL/GenBank/DDBJ databases">
        <title>Genome sequences of six Lactobacillus spp. isolated from bumble bee guts.</title>
        <authorList>
            <person name="Motta E.V.S."/>
            <person name="Moran N.A."/>
        </authorList>
    </citation>
    <scope>NUCLEOTIDE SEQUENCE [LARGE SCALE GENOMIC DNA]</scope>
    <source>
        <strain evidence="3 4">LV-8.1</strain>
    </source>
</reference>
<feature type="domain" description="DUF4931" evidence="1">
    <location>
        <begin position="9"/>
        <end position="132"/>
    </location>
</feature>
<name>A0A3R6ZUZ0_9LACO</name>
<dbReference type="RefSeq" id="WP_118910783.1">
    <property type="nucleotide sequence ID" value="NZ_QOCS01000013.1"/>
</dbReference>
<dbReference type="Gene3D" id="3.30.428.10">
    <property type="entry name" value="HIT-like"/>
    <property type="match status" value="1"/>
</dbReference>
<organism evidence="3 4">
    <name type="scientific">Bombilactobacillus bombi</name>
    <dbReference type="NCBI Taxonomy" id="1303590"/>
    <lineage>
        <taxon>Bacteria</taxon>
        <taxon>Bacillati</taxon>
        <taxon>Bacillota</taxon>
        <taxon>Bacilli</taxon>
        <taxon>Lactobacillales</taxon>
        <taxon>Lactobacillaceae</taxon>
        <taxon>Bombilactobacillus</taxon>
    </lineage>
</organism>
<proteinExistence type="predicted"/>
<dbReference type="InterPro" id="IPR012361">
    <property type="entry name" value="GalT_short"/>
</dbReference>
<sequence>MERQTNLVFQPQIAKNKPETIRHANKVCPFCDYENLSDILAHEDDRIWLVNKYRTLKDTWQTIIIETHQHDGNIANYSQSQNRQIINFALQKWQAVMASQKYQSVLLYKNFGPLSGGSLSHPHMQIVGLDKIDIHDNVSINNVLGMSIWQQESLVVNISTQPIIGFVEINVLLTNSKAQTTLADIIQIVVRYLLNDYLGGRCDSYNLFFYEFNQQVAVKIVPRFVTSPYFVGYKIPQINDHQQMLQIKQALQKLISKQLLNS</sequence>
<dbReference type="EMBL" id="QOCS01000013">
    <property type="protein sequence ID" value="RHW46298.1"/>
    <property type="molecule type" value="Genomic_DNA"/>
</dbReference>
<protein>
    <submittedName>
        <fullName evidence="3">DUF4931 domain-containing protein</fullName>
    </submittedName>
</protein>
<evidence type="ECO:0000259" key="2">
    <source>
        <dbReference type="Pfam" id="PF20956"/>
    </source>
</evidence>
<evidence type="ECO:0000313" key="3">
    <source>
        <dbReference type="EMBL" id="RHW46298.1"/>
    </source>
</evidence>
<dbReference type="Pfam" id="PF20956">
    <property type="entry name" value="DUF4931_C"/>
    <property type="match status" value="1"/>
</dbReference>
<accession>A0A3R6ZUZ0</accession>
<dbReference type="InterPro" id="IPR036265">
    <property type="entry name" value="HIT-like_sf"/>
</dbReference>
<feature type="domain" description="DUF4931" evidence="2">
    <location>
        <begin position="136"/>
        <end position="247"/>
    </location>
</feature>
<dbReference type="InterPro" id="IPR049285">
    <property type="entry name" value="DUF4931_C"/>
</dbReference>
<dbReference type="Proteomes" id="UP000284822">
    <property type="component" value="Unassembled WGS sequence"/>
</dbReference>
<comment type="caution">
    <text evidence="3">The sequence shown here is derived from an EMBL/GenBank/DDBJ whole genome shotgun (WGS) entry which is preliminary data.</text>
</comment>
<dbReference type="AlphaFoldDB" id="A0A3R6ZUZ0"/>
<dbReference type="Pfam" id="PF16285">
    <property type="entry name" value="DUF4931_N"/>
    <property type="match status" value="1"/>
</dbReference>